<dbReference type="Proteomes" id="UP000799444">
    <property type="component" value="Unassembled WGS sequence"/>
</dbReference>
<proteinExistence type="predicted"/>
<gene>
    <name evidence="1" type="ORF">EJ04DRAFT_560355</name>
</gene>
<keyword evidence="2" id="KW-1185">Reference proteome</keyword>
<sequence>MQKTIQAQETLDLDKIQTLQAELCARSKGVFLWIRLILDELLTEYSNGVSLDDLLALLETFPQELERYYDFMIRYCTTTHLFLASLKKLADHVDYLSKRINDRYKDGRNVMMSIIRCSDNVSAVEFFNAYHVARADAVDGFKVPRISVDEARRLIYSRCGALVELQLKPDVENHSESGPSLEDFFVQFLHQTVKSWVDKNFDTAKGYCFLIKSMVRFSHGPLEILRTVNFSEKDILVFGERVRAAEGSIGIDFFEDVKHVKSIDVDFQMWTLSEIAVLTGAPKLYMMMTEQKNDHLSFRDYCKRFERSGFLAYHDLQVPRLILERTLS</sequence>
<name>A0A9P4V3M7_9PLEO</name>
<organism evidence="1 2">
    <name type="scientific">Polyplosphaeria fusca</name>
    <dbReference type="NCBI Taxonomy" id="682080"/>
    <lineage>
        <taxon>Eukaryota</taxon>
        <taxon>Fungi</taxon>
        <taxon>Dikarya</taxon>
        <taxon>Ascomycota</taxon>
        <taxon>Pezizomycotina</taxon>
        <taxon>Dothideomycetes</taxon>
        <taxon>Pleosporomycetidae</taxon>
        <taxon>Pleosporales</taxon>
        <taxon>Tetraplosphaeriaceae</taxon>
        <taxon>Polyplosphaeria</taxon>
    </lineage>
</organism>
<evidence type="ECO:0000313" key="2">
    <source>
        <dbReference type="Proteomes" id="UP000799444"/>
    </source>
</evidence>
<dbReference type="OrthoDB" id="427518at2759"/>
<accession>A0A9P4V3M7</accession>
<dbReference type="PANTHER" id="PTHR10039">
    <property type="entry name" value="AMELOGENIN"/>
    <property type="match status" value="1"/>
</dbReference>
<protein>
    <submittedName>
        <fullName evidence="1">Uncharacterized protein</fullName>
    </submittedName>
</protein>
<evidence type="ECO:0000313" key="1">
    <source>
        <dbReference type="EMBL" id="KAF2738672.1"/>
    </source>
</evidence>
<dbReference type="EMBL" id="ML996107">
    <property type="protein sequence ID" value="KAF2738672.1"/>
    <property type="molecule type" value="Genomic_DNA"/>
</dbReference>
<comment type="caution">
    <text evidence="1">The sequence shown here is derived from an EMBL/GenBank/DDBJ whole genome shotgun (WGS) entry which is preliminary data.</text>
</comment>
<reference evidence="1" key="1">
    <citation type="journal article" date="2020" name="Stud. Mycol.">
        <title>101 Dothideomycetes genomes: a test case for predicting lifestyles and emergence of pathogens.</title>
        <authorList>
            <person name="Haridas S."/>
            <person name="Albert R."/>
            <person name="Binder M."/>
            <person name="Bloem J."/>
            <person name="Labutti K."/>
            <person name="Salamov A."/>
            <person name="Andreopoulos B."/>
            <person name="Baker S."/>
            <person name="Barry K."/>
            <person name="Bills G."/>
            <person name="Bluhm B."/>
            <person name="Cannon C."/>
            <person name="Castanera R."/>
            <person name="Culley D."/>
            <person name="Daum C."/>
            <person name="Ezra D."/>
            <person name="Gonzalez J."/>
            <person name="Henrissat B."/>
            <person name="Kuo A."/>
            <person name="Liang C."/>
            <person name="Lipzen A."/>
            <person name="Lutzoni F."/>
            <person name="Magnuson J."/>
            <person name="Mondo S."/>
            <person name="Nolan M."/>
            <person name="Ohm R."/>
            <person name="Pangilinan J."/>
            <person name="Park H.-J."/>
            <person name="Ramirez L."/>
            <person name="Alfaro M."/>
            <person name="Sun H."/>
            <person name="Tritt A."/>
            <person name="Yoshinaga Y."/>
            <person name="Zwiers L.-H."/>
            <person name="Turgeon B."/>
            <person name="Goodwin S."/>
            <person name="Spatafora J."/>
            <person name="Crous P."/>
            <person name="Grigoriev I."/>
        </authorList>
    </citation>
    <scope>NUCLEOTIDE SEQUENCE</scope>
    <source>
        <strain evidence="1">CBS 125425</strain>
    </source>
</reference>
<dbReference type="PANTHER" id="PTHR10039:SF5">
    <property type="entry name" value="NACHT DOMAIN-CONTAINING PROTEIN"/>
    <property type="match status" value="1"/>
</dbReference>
<dbReference type="AlphaFoldDB" id="A0A9P4V3M7"/>